<dbReference type="InterPro" id="IPR025392">
    <property type="entry name" value="DUF4124"/>
</dbReference>
<dbReference type="Proteomes" id="UP000295341">
    <property type="component" value="Unassembled WGS sequence"/>
</dbReference>
<feature type="domain" description="DUF4124" evidence="2">
    <location>
        <begin position="28"/>
        <end position="57"/>
    </location>
</feature>
<gene>
    <name evidence="3" type="ORF">DFR24_2513</name>
</gene>
<accession>A0A4R7P3H2</accession>
<evidence type="ECO:0000259" key="2">
    <source>
        <dbReference type="Pfam" id="PF13511"/>
    </source>
</evidence>
<comment type="caution">
    <text evidence="3">The sequence shown here is derived from an EMBL/GenBank/DDBJ whole genome shotgun (WGS) entry which is preliminary data.</text>
</comment>
<evidence type="ECO:0000313" key="4">
    <source>
        <dbReference type="Proteomes" id="UP000295341"/>
    </source>
</evidence>
<dbReference type="AlphaFoldDB" id="A0A4R7P3H2"/>
<evidence type="ECO:0000256" key="1">
    <source>
        <dbReference type="SAM" id="SignalP"/>
    </source>
</evidence>
<keyword evidence="1" id="KW-0732">Signal</keyword>
<organism evidence="3 4">
    <name type="scientific">Panacagrimonas perspica</name>
    <dbReference type="NCBI Taxonomy" id="381431"/>
    <lineage>
        <taxon>Bacteria</taxon>
        <taxon>Pseudomonadati</taxon>
        <taxon>Pseudomonadota</taxon>
        <taxon>Gammaproteobacteria</taxon>
        <taxon>Nevskiales</taxon>
        <taxon>Nevskiaceae</taxon>
        <taxon>Panacagrimonas</taxon>
    </lineage>
</organism>
<evidence type="ECO:0000313" key="3">
    <source>
        <dbReference type="EMBL" id="TDU28148.1"/>
    </source>
</evidence>
<feature type="signal peptide" evidence="1">
    <location>
        <begin position="1"/>
        <end position="38"/>
    </location>
</feature>
<dbReference type="Pfam" id="PF13511">
    <property type="entry name" value="DUF4124"/>
    <property type="match status" value="1"/>
</dbReference>
<keyword evidence="4" id="KW-1185">Reference proteome</keyword>
<name>A0A4R7P3H2_9GAMM</name>
<proteinExistence type="predicted"/>
<dbReference type="EMBL" id="SOBT01000009">
    <property type="protein sequence ID" value="TDU28148.1"/>
    <property type="molecule type" value="Genomic_DNA"/>
</dbReference>
<feature type="chain" id="PRO_5020839219" evidence="1">
    <location>
        <begin position="39"/>
        <end position="173"/>
    </location>
</feature>
<protein>
    <submittedName>
        <fullName evidence="3">Uncharacterized protein DUF4124</fullName>
    </submittedName>
</protein>
<reference evidence="3 4" key="1">
    <citation type="submission" date="2019-03" db="EMBL/GenBank/DDBJ databases">
        <title>Genomic Encyclopedia of Type Strains, Phase IV (KMG-IV): sequencing the most valuable type-strain genomes for metagenomic binning, comparative biology and taxonomic classification.</title>
        <authorList>
            <person name="Goeker M."/>
        </authorList>
    </citation>
    <scope>NUCLEOTIDE SEQUENCE [LARGE SCALE GENOMIC DNA]</scope>
    <source>
        <strain evidence="3 4">DSM 26377</strain>
    </source>
</reference>
<sequence>MRRRACGVTPGMSPVARMFGVRLLLACAFAASSSGAGASSVYRWVDKNGLVHYDDTSSGGNKMTREYLEDRKIAEEPEWVGAIPGNFSAEVEQRCTNARERLANYRTAPQIYGRDPSGNVYPLSPTQQRLMLAEIKAESDRYCQPDATRRIYAERLAADKAERARKQQAPPRR</sequence>